<name>A0A418NUC6_9SPHN</name>
<organism evidence="1 2">
    <name type="scientific">Aurantiacibacter zhengii</name>
    <dbReference type="NCBI Taxonomy" id="2307003"/>
    <lineage>
        <taxon>Bacteria</taxon>
        <taxon>Pseudomonadati</taxon>
        <taxon>Pseudomonadota</taxon>
        <taxon>Alphaproteobacteria</taxon>
        <taxon>Sphingomonadales</taxon>
        <taxon>Erythrobacteraceae</taxon>
        <taxon>Aurantiacibacter</taxon>
    </lineage>
</organism>
<dbReference type="PRINTS" id="PR00419">
    <property type="entry name" value="ADXRDTASE"/>
</dbReference>
<dbReference type="Gene3D" id="3.90.660.10">
    <property type="match status" value="1"/>
</dbReference>
<dbReference type="SUPFAM" id="SSF51905">
    <property type="entry name" value="FAD/NAD(P)-binding domain"/>
    <property type="match status" value="1"/>
</dbReference>
<dbReference type="OrthoDB" id="5792777at2"/>
<dbReference type="InterPro" id="IPR036188">
    <property type="entry name" value="FAD/NAD-bd_sf"/>
</dbReference>
<dbReference type="RefSeq" id="WP_119585025.1">
    <property type="nucleotide sequence ID" value="NZ_CAWODQ010000012.1"/>
</dbReference>
<gene>
    <name evidence="1" type="ORF">D2V07_03980</name>
</gene>
<evidence type="ECO:0000313" key="2">
    <source>
        <dbReference type="Proteomes" id="UP000286576"/>
    </source>
</evidence>
<dbReference type="Pfam" id="PF13450">
    <property type="entry name" value="NAD_binding_8"/>
    <property type="match status" value="1"/>
</dbReference>
<keyword evidence="2" id="KW-1185">Reference proteome</keyword>
<accession>A0A418NUC6</accession>
<sequence>MDIAIIGAGMAGLTCARRLTDSGHTVEVFDKGRGPGGRMSSRRAEANGHTLRFDHGAQFFTAHDDRFRRQVEAWHADGMVAPWPAAKDGAWVGTPAMNAPIRAMAAAANVSFGTRVETVRAVGTGWKLVGPDVPRTIFDAVISAVPAEQVTPLLAGSAPDMAALAGQTVSDPCWTLMVTFRDRPDLPDTLRSAGAIGWAARNSSKPGRGDGECWVVQASSEWSRQHLEEHAAPVITLLLDQLRKEAGGSLPRVRHVDAHRWRYAMCGNAGEGALWDASRHIGACGDWLLGPRVENAYLSGWELAQRVIDGA</sequence>
<evidence type="ECO:0000313" key="1">
    <source>
        <dbReference type="EMBL" id="RIV87518.1"/>
    </source>
</evidence>
<dbReference type="PANTHER" id="PTHR16128">
    <property type="entry name" value="FAD/NAD(P)-BINDING OXIDOREDUCTASE FAMILY PROTEIN"/>
    <property type="match status" value="1"/>
</dbReference>
<comment type="caution">
    <text evidence="1">The sequence shown here is derived from an EMBL/GenBank/DDBJ whole genome shotgun (WGS) entry which is preliminary data.</text>
</comment>
<dbReference type="AlphaFoldDB" id="A0A418NUC6"/>
<protein>
    <submittedName>
        <fullName evidence="1">FAD-dependent oxidoreductase</fullName>
    </submittedName>
</protein>
<reference evidence="1 2" key="1">
    <citation type="submission" date="2018-08" db="EMBL/GenBank/DDBJ databases">
        <title>Erythrobacter zhengii sp.nov., a bacterium isolated from deep-sea sediment.</title>
        <authorList>
            <person name="Fang C."/>
            <person name="Wu Y.-H."/>
            <person name="Sun C."/>
            <person name="Wang H."/>
            <person name="Cheng H."/>
            <person name="Meng F.-X."/>
            <person name="Wang C.-S."/>
            <person name="Xu X.-W."/>
        </authorList>
    </citation>
    <scope>NUCLEOTIDE SEQUENCE [LARGE SCALE GENOMIC DNA]</scope>
    <source>
        <strain evidence="1 2">V18</strain>
    </source>
</reference>
<dbReference type="PANTHER" id="PTHR16128:SF5">
    <property type="entry name" value="FAD_NAD(P)-BINDING OXIDOREDUCTASE FAMILY PROTEIN"/>
    <property type="match status" value="1"/>
</dbReference>
<dbReference type="EMBL" id="QXFL01000002">
    <property type="protein sequence ID" value="RIV87518.1"/>
    <property type="molecule type" value="Genomic_DNA"/>
</dbReference>
<proteinExistence type="predicted"/>
<dbReference type="Gene3D" id="3.50.50.60">
    <property type="entry name" value="FAD/NAD(P)-binding domain"/>
    <property type="match status" value="1"/>
</dbReference>
<dbReference type="Proteomes" id="UP000286576">
    <property type="component" value="Unassembled WGS sequence"/>
</dbReference>